<organism evidence="2">
    <name type="scientific">Timema genevievae</name>
    <name type="common">Walking stick</name>
    <dbReference type="NCBI Taxonomy" id="629358"/>
    <lineage>
        <taxon>Eukaryota</taxon>
        <taxon>Metazoa</taxon>
        <taxon>Ecdysozoa</taxon>
        <taxon>Arthropoda</taxon>
        <taxon>Hexapoda</taxon>
        <taxon>Insecta</taxon>
        <taxon>Pterygota</taxon>
        <taxon>Neoptera</taxon>
        <taxon>Polyneoptera</taxon>
        <taxon>Phasmatodea</taxon>
        <taxon>Timematodea</taxon>
        <taxon>Timematoidea</taxon>
        <taxon>Timematidae</taxon>
        <taxon>Timema</taxon>
    </lineage>
</organism>
<name>A0A7R9K100_TIMGE</name>
<dbReference type="AlphaFoldDB" id="A0A7R9K100"/>
<protein>
    <submittedName>
        <fullName evidence="2">Uncharacterized protein</fullName>
    </submittedName>
</protein>
<accession>A0A7R9K100</accession>
<proteinExistence type="predicted"/>
<dbReference type="EMBL" id="OE841453">
    <property type="protein sequence ID" value="CAD7595813.1"/>
    <property type="molecule type" value="Genomic_DNA"/>
</dbReference>
<feature type="compositionally biased region" description="Basic and acidic residues" evidence="1">
    <location>
        <begin position="1"/>
        <end position="10"/>
    </location>
</feature>
<gene>
    <name evidence="2" type="ORF">TGEB3V08_LOCUS6179</name>
</gene>
<evidence type="ECO:0000313" key="2">
    <source>
        <dbReference type="EMBL" id="CAD7595813.1"/>
    </source>
</evidence>
<feature type="region of interest" description="Disordered" evidence="1">
    <location>
        <begin position="1"/>
        <end position="81"/>
    </location>
</feature>
<reference evidence="2" key="1">
    <citation type="submission" date="2020-11" db="EMBL/GenBank/DDBJ databases">
        <authorList>
            <person name="Tran Van P."/>
        </authorList>
    </citation>
    <scope>NUCLEOTIDE SEQUENCE</scope>
</reference>
<sequence>MKENKVKDTSNEEEAFNQNIVGDSNETEKEVKQEDVEESLNSILKEKENTLNEEAHEDRLEHHDEAQGPGTQRYPLRHDPVRYPSHLRLSAKGDEGEVLIASDATVSVLRHNLMKPIHNAPENTAEVMTSCQKMAVMPSAVMAYDAQNERIRARPAGLLFMKVSEYKVIYDIGCGGGNKLLGHTSYLRSRCAGPSRQYDTILLPYCYHTATIPLPYCYHTATVLAPYVYDTMPVCEDLKGPRTPVGLYIIQPNLLSLPQSLAMCQLLATREMMSFKTHSFEEFMCRSLNKRHKTPYRDDAATVRDCPCPLIWDRGSQSFVVKLCLVLSELTEYISTRQTKI</sequence>
<feature type="compositionally biased region" description="Basic and acidic residues" evidence="1">
    <location>
        <begin position="44"/>
        <end position="66"/>
    </location>
</feature>
<evidence type="ECO:0000256" key="1">
    <source>
        <dbReference type="SAM" id="MobiDB-lite"/>
    </source>
</evidence>